<dbReference type="OrthoDB" id="7701442at2759"/>
<comment type="caution">
    <text evidence="2">The sequence shown here is derived from an EMBL/GenBank/DDBJ whole genome shotgun (WGS) entry which is preliminary data.</text>
</comment>
<accession>A0A8J2MRH1</accession>
<gene>
    <name evidence="2" type="ORF">HICCMSTLAB_LOCUS5672</name>
</gene>
<evidence type="ECO:0000256" key="1">
    <source>
        <dbReference type="SAM" id="MobiDB-lite"/>
    </source>
</evidence>
<evidence type="ECO:0000313" key="3">
    <source>
        <dbReference type="Proteomes" id="UP000786811"/>
    </source>
</evidence>
<name>A0A8J2MRH1_COTCN</name>
<dbReference type="Proteomes" id="UP000786811">
    <property type="component" value="Unassembled WGS sequence"/>
</dbReference>
<organism evidence="2 3">
    <name type="scientific">Cotesia congregata</name>
    <name type="common">Parasitoid wasp</name>
    <name type="synonym">Apanteles congregatus</name>
    <dbReference type="NCBI Taxonomy" id="51543"/>
    <lineage>
        <taxon>Eukaryota</taxon>
        <taxon>Metazoa</taxon>
        <taxon>Ecdysozoa</taxon>
        <taxon>Arthropoda</taxon>
        <taxon>Hexapoda</taxon>
        <taxon>Insecta</taxon>
        <taxon>Pterygota</taxon>
        <taxon>Neoptera</taxon>
        <taxon>Endopterygota</taxon>
        <taxon>Hymenoptera</taxon>
        <taxon>Apocrita</taxon>
        <taxon>Ichneumonoidea</taxon>
        <taxon>Braconidae</taxon>
        <taxon>Microgastrinae</taxon>
        <taxon>Cotesia</taxon>
    </lineage>
</organism>
<protein>
    <submittedName>
        <fullName evidence="2">Uncharacterized protein</fullName>
    </submittedName>
</protein>
<keyword evidence="3" id="KW-1185">Reference proteome</keyword>
<evidence type="ECO:0000313" key="2">
    <source>
        <dbReference type="EMBL" id="CAG5090542.1"/>
    </source>
</evidence>
<feature type="region of interest" description="Disordered" evidence="1">
    <location>
        <begin position="29"/>
        <end position="52"/>
    </location>
</feature>
<proteinExistence type="predicted"/>
<sequence>MEDKIENGGKKFDKKLKELKQEMDRIKEDIKKKEEEGNQARAMSKGHPGEKIEKKEVVEFFQTELEVGKDEEDIDEVRELGSEKKIVWVRMKNWEKKKEVMVNKAKLKGKNIFIEDDRTKTEREEQKKLQRCAWAAKKKEKRM</sequence>
<reference evidence="2" key="1">
    <citation type="submission" date="2021-04" db="EMBL/GenBank/DDBJ databases">
        <authorList>
            <person name="Chebbi M.A.C M."/>
        </authorList>
    </citation>
    <scope>NUCLEOTIDE SEQUENCE</scope>
</reference>
<dbReference type="EMBL" id="CAJNRD030001119">
    <property type="protein sequence ID" value="CAG5090542.1"/>
    <property type="molecule type" value="Genomic_DNA"/>
</dbReference>
<dbReference type="AlphaFoldDB" id="A0A8J2MRH1"/>
<feature type="compositionally biased region" description="Basic and acidic residues" evidence="1">
    <location>
        <begin position="29"/>
        <end position="38"/>
    </location>
</feature>